<accession>Q117S1</accession>
<dbReference type="AlphaFoldDB" id="Q117S1"/>
<feature type="transmembrane region" description="Helical" evidence="1">
    <location>
        <begin position="124"/>
        <end position="150"/>
    </location>
</feature>
<proteinExistence type="predicted"/>
<dbReference type="OrthoDB" id="455056at2"/>
<evidence type="ECO:0000313" key="2">
    <source>
        <dbReference type="EMBL" id="ABG50253.1"/>
    </source>
</evidence>
<dbReference type="KEGG" id="ter:Tery_0843"/>
<name>Q117S1_TRIEI</name>
<feature type="transmembrane region" description="Helical" evidence="1">
    <location>
        <begin position="31"/>
        <end position="53"/>
    </location>
</feature>
<keyword evidence="1" id="KW-0472">Membrane</keyword>
<gene>
    <name evidence="2" type="ordered locus">Tery_0843</name>
</gene>
<dbReference type="RefSeq" id="WP_011610645.1">
    <property type="nucleotide sequence ID" value="NC_008312.1"/>
</dbReference>
<feature type="transmembrane region" description="Helical" evidence="1">
    <location>
        <begin position="65"/>
        <end position="81"/>
    </location>
</feature>
<keyword evidence="1" id="KW-1133">Transmembrane helix</keyword>
<evidence type="ECO:0000256" key="1">
    <source>
        <dbReference type="SAM" id="Phobius"/>
    </source>
</evidence>
<dbReference type="eggNOG" id="ENOG5032W7P">
    <property type="taxonomic scope" value="Bacteria"/>
</dbReference>
<feature type="transmembrane region" description="Helical" evidence="1">
    <location>
        <begin position="93"/>
        <end position="112"/>
    </location>
</feature>
<feature type="transmembrane region" description="Helical" evidence="1">
    <location>
        <begin position="170"/>
        <end position="188"/>
    </location>
</feature>
<sequence>MNDKITVDSSENYNLWSNAEKAISYSRLWEFLLITIGSASSIIYPHVPLVGFAAISGVTLNRKQAIISSMIIWLFNQLYGFTLRQYPQNLESFTWGLVMGLGTLLVTIIAILKPKFIEDKIWRYYLWLSASLVIGYVLFEGIILLSATLIVGSIHVLTVGILGRIFIKNIVWAIALTFLHSLLIWNGIKFFKRGKRSSIAPT</sequence>
<dbReference type="EMBL" id="CP000393">
    <property type="protein sequence ID" value="ABG50253.1"/>
    <property type="molecule type" value="Genomic_DNA"/>
</dbReference>
<keyword evidence="1" id="KW-0812">Transmembrane</keyword>
<dbReference type="HOGENOM" id="CLU_094239_0_0_3"/>
<reference evidence="2" key="1">
    <citation type="submission" date="2006-06" db="EMBL/GenBank/DDBJ databases">
        <title>Complete sequence of Trichodesmium erythraeum IMS101.</title>
        <authorList>
            <consortium name="US DOE Joint Genome Institute"/>
            <person name="Copeland A."/>
            <person name="Lucas S."/>
            <person name="Lapidus A."/>
            <person name="Barry K."/>
            <person name="Detter J.C."/>
            <person name="Glavina del Rio T."/>
            <person name="Hammon N."/>
            <person name="Israni S."/>
            <person name="Dalin E."/>
            <person name="Tice H."/>
            <person name="Pitluck S."/>
            <person name="Kiss H."/>
            <person name="Munk A.C."/>
            <person name="Brettin T."/>
            <person name="Bruce D."/>
            <person name="Han C."/>
            <person name="Tapia R."/>
            <person name="Gilna P."/>
            <person name="Schmutz J."/>
            <person name="Larimer F."/>
            <person name="Land M."/>
            <person name="Hauser L."/>
            <person name="Kyrpides N."/>
            <person name="Kim E."/>
            <person name="Richardson P."/>
        </authorList>
    </citation>
    <scope>NUCLEOTIDE SEQUENCE [LARGE SCALE GENOMIC DNA]</scope>
    <source>
        <strain evidence="2">IMS101</strain>
    </source>
</reference>
<protein>
    <submittedName>
        <fullName evidence="2">Uncharacterized protein</fullName>
    </submittedName>
</protein>
<organism evidence="2">
    <name type="scientific">Trichodesmium erythraeum (strain IMS101)</name>
    <dbReference type="NCBI Taxonomy" id="203124"/>
    <lineage>
        <taxon>Bacteria</taxon>
        <taxon>Bacillati</taxon>
        <taxon>Cyanobacteriota</taxon>
        <taxon>Cyanophyceae</taxon>
        <taxon>Oscillatoriophycideae</taxon>
        <taxon>Oscillatoriales</taxon>
        <taxon>Microcoleaceae</taxon>
        <taxon>Trichodesmium</taxon>
    </lineage>
</organism>